<name>A0A7Y9JQF8_9ACTN</name>
<dbReference type="InterPro" id="IPR012340">
    <property type="entry name" value="NA-bd_OB-fold"/>
</dbReference>
<reference evidence="3 4" key="1">
    <citation type="submission" date="2020-07" db="EMBL/GenBank/DDBJ databases">
        <title>Sequencing the genomes of 1000 actinobacteria strains.</title>
        <authorList>
            <person name="Klenk H.-P."/>
        </authorList>
    </citation>
    <scope>NUCLEOTIDE SEQUENCE [LARGE SCALE GENOMIC DNA]</scope>
    <source>
        <strain evidence="3 4">DSM 18965</strain>
    </source>
</reference>
<gene>
    <name evidence="3" type="ORF">BKA08_001409</name>
</gene>
<evidence type="ECO:0008006" key="5">
    <source>
        <dbReference type="Google" id="ProtNLM"/>
    </source>
</evidence>
<dbReference type="RefSeq" id="WP_179614972.1">
    <property type="nucleotide sequence ID" value="NZ_CP059163.1"/>
</dbReference>
<dbReference type="PANTHER" id="PTHR34075:SF5">
    <property type="entry name" value="BLR3430 PROTEIN"/>
    <property type="match status" value="1"/>
</dbReference>
<dbReference type="SUPFAM" id="SSF50249">
    <property type="entry name" value="Nucleic acid-binding proteins"/>
    <property type="match status" value="1"/>
</dbReference>
<feature type="domain" description="ChsH2 C-terminal OB-fold" evidence="1">
    <location>
        <begin position="61"/>
        <end position="125"/>
    </location>
</feature>
<evidence type="ECO:0000259" key="2">
    <source>
        <dbReference type="Pfam" id="PF12172"/>
    </source>
</evidence>
<protein>
    <recommendedName>
        <fullName evidence="5">DNA-binding protein</fullName>
    </recommendedName>
</protein>
<organism evidence="3 4">
    <name type="scientific">Nocardioides marinisabuli</name>
    <dbReference type="NCBI Taxonomy" id="419476"/>
    <lineage>
        <taxon>Bacteria</taxon>
        <taxon>Bacillati</taxon>
        <taxon>Actinomycetota</taxon>
        <taxon>Actinomycetes</taxon>
        <taxon>Propionibacteriales</taxon>
        <taxon>Nocardioidaceae</taxon>
        <taxon>Nocardioides</taxon>
    </lineage>
</organism>
<dbReference type="Pfam" id="PF12172">
    <property type="entry name" value="zf-ChsH2"/>
    <property type="match status" value="1"/>
</dbReference>
<accession>A0A7Y9JQF8</accession>
<evidence type="ECO:0000313" key="4">
    <source>
        <dbReference type="Proteomes" id="UP000516957"/>
    </source>
</evidence>
<dbReference type="Proteomes" id="UP000516957">
    <property type="component" value="Unassembled WGS sequence"/>
</dbReference>
<keyword evidence="4" id="KW-1185">Reference proteome</keyword>
<evidence type="ECO:0000313" key="3">
    <source>
        <dbReference type="EMBL" id="NYD57171.1"/>
    </source>
</evidence>
<dbReference type="AlphaFoldDB" id="A0A7Y9JQF8"/>
<evidence type="ECO:0000259" key="1">
    <source>
        <dbReference type="Pfam" id="PF01796"/>
    </source>
</evidence>
<dbReference type="PANTHER" id="PTHR34075">
    <property type="entry name" value="BLR3430 PROTEIN"/>
    <property type="match status" value="1"/>
</dbReference>
<dbReference type="Gene3D" id="6.10.30.10">
    <property type="match status" value="1"/>
</dbReference>
<dbReference type="EMBL" id="JACCBE010000001">
    <property type="protein sequence ID" value="NYD57171.1"/>
    <property type="molecule type" value="Genomic_DNA"/>
</dbReference>
<dbReference type="Pfam" id="PF01796">
    <property type="entry name" value="OB_ChsH2_C"/>
    <property type="match status" value="1"/>
</dbReference>
<comment type="caution">
    <text evidence="3">The sequence shown here is derived from an EMBL/GenBank/DDBJ whole genome shotgun (WGS) entry which is preliminary data.</text>
</comment>
<feature type="domain" description="ChsH2 rubredoxin-like zinc ribbon" evidence="2">
    <location>
        <begin position="24"/>
        <end position="60"/>
    </location>
</feature>
<dbReference type="InterPro" id="IPR052513">
    <property type="entry name" value="Thioester_dehydratase-like"/>
</dbReference>
<dbReference type="InterPro" id="IPR022002">
    <property type="entry name" value="ChsH2_Znr"/>
</dbReference>
<proteinExistence type="predicted"/>
<sequence>MNEFYPAGLPTPRPLVDPATRPYWDAAERGELVVPRCLSCERHFWYPRGFCPRCGGTEIEWPVASGRGTVYSFSVVRRAAEPWGSHTPFVLAHVMLEEGVTVQGNIIDCSAEDLAPDLQVHAVFERQETGDLPVLRFSPLRNEG</sequence>
<dbReference type="InterPro" id="IPR002878">
    <property type="entry name" value="ChsH2_C"/>
</dbReference>